<dbReference type="HOGENOM" id="CLU_021377_7_1_0"/>
<evidence type="ECO:0000259" key="11">
    <source>
        <dbReference type="Pfam" id="PF22366"/>
    </source>
</evidence>
<comment type="similarity">
    <text evidence="1">Belongs to the NADH dehydrogenase family.</text>
</comment>
<dbReference type="EMBL" id="FR872582">
    <property type="protein sequence ID" value="CCB88439.1"/>
    <property type="molecule type" value="Genomic_DNA"/>
</dbReference>
<feature type="domain" description="External alternative NADH-ubiquinone oxidoreductase-like C-terminal" evidence="11">
    <location>
        <begin position="346"/>
        <end position="403"/>
    </location>
</feature>
<keyword evidence="7" id="KW-0520">NAD</keyword>
<evidence type="ECO:0000256" key="1">
    <source>
        <dbReference type="ARBA" id="ARBA00005272"/>
    </source>
</evidence>
<evidence type="ECO:0000256" key="3">
    <source>
        <dbReference type="ARBA" id="ARBA00022630"/>
    </source>
</evidence>
<gene>
    <name evidence="12" type="primary">ndh</name>
    <name evidence="12" type="ordered locus">SNE_A05620</name>
</gene>
<evidence type="ECO:0000313" key="13">
    <source>
        <dbReference type="Proteomes" id="UP000000496"/>
    </source>
</evidence>
<evidence type="ECO:0000256" key="5">
    <source>
        <dbReference type="ARBA" id="ARBA00022946"/>
    </source>
</evidence>
<keyword evidence="5" id="KW-0809">Transit peptide</keyword>
<dbReference type="STRING" id="331113.SNE_A05620"/>
<name>F8L6U1_SIMNZ</name>
<protein>
    <recommendedName>
        <fullName evidence="2">NADH:ubiquinone reductase (non-electrogenic)</fullName>
        <ecNumber evidence="2">1.6.5.9</ecNumber>
    </recommendedName>
</protein>
<feature type="transmembrane region" description="Helical" evidence="9">
    <location>
        <begin position="364"/>
        <end position="384"/>
    </location>
</feature>
<dbReference type="InterPro" id="IPR045024">
    <property type="entry name" value="NDH-2"/>
</dbReference>
<dbReference type="InterPro" id="IPR054585">
    <property type="entry name" value="NDH2-like_C"/>
</dbReference>
<dbReference type="Proteomes" id="UP000000496">
    <property type="component" value="Chromosome gsn.131"/>
</dbReference>
<dbReference type="PRINTS" id="PR00411">
    <property type="entry name" value="PNDRDTASEI"/>
</dbReference>
<dbReference type="PRINTS" id="PR00368">
    <property type="entry name" value="FADPNR"/>
</dbReference>
<dbReference type="Pfam" id="PF22366">
    <property type="entry name" value="NDH2_C"/>
    <property type="match status" value="1"/>
</dbReference>
<evidence type="ECO:0000256" key="2">
    <source>
        <dbReference type="ARBA" id="ARBA00012637"/>
    </source>
</evidence>
<sequence>MIFTKVVVVGGGFAGLNVIQPLRKANLDIMLIDKKNHHLFQPLLYQVASAALSPADIATPLREIFSMQKNTTVIMGTVEKIEKEKKQIVLANGDIVSYDYLVLAPGARHSYFGNDQWEPLAPGLKTITDALKIREKILVSFEKAERMDSISEAEKFLNFVIIGAGPTGVEMAGAIAEIAHKTLFKNFRRINPEKSKIYLVEAAPRVLPPFPEKLSIKARKNLEDMGVRVVTGELVTDVTEEGVQVGDDFIPARNIIWAAGNQAAPFLKTLDVPLDRQGRVIVESDLTVPGYPELFVIGDAACAMGKDNKPLPAIAPTAIQQGRYVSKIIKKQIPKKKRRPFRYFDKGSIATIGTNKAVGYVGKILMSGFLAWLTWGFIHVFYLVSYRSRFTVMLNWVFHYMTGLRGARLIHKGLDEEMIILKQKLEKK</sequence>
<dbReference type="eggNOG" id="COG1252">
    <property type="taxonomic scope" value="Bacteria"/>
</dbReference>
<feature type="domain" description="FAD/NAD(P)-binding" evidence="10">
    <location>
        <begin position="5"/>
        <end position="322"/>
    </location>
</feature>
<dbReference type="KEGG" id="sng:SNE_A05620"/>
<evidence type="ECO:0000313" key="12">
    <source>
        <dbReference type="EMBL" id="CCB88439.1"/>
    </source>
</evidence>
<dbReference type="Pfam" id="PF07992">
    <property type="entry name" value="Pyr_redox_2"/>
    <property type="match status" value="1"/>
</dbReference>
<reference evidence="12 13" key="2">
    <citation type="journal article" date="2011" name="Mol. Biol. Evol.">
        <title>Unity in variety--the pan-genome of the Chlamydiae.</title>
        <authorList>
            <person name="Collingro A."/>
            <person name="Tischler P."/>
            <person name="Weinmaier T."/>
            <person name="Penz T."/>
            <person name="Heinz E."/>
            <person name="Brunham R.C."/>
            <person name="Read T.D."/>
            <person name="Bavoil P.M."/>
            <person name="Sachse K."/>
            <person name="Kahane S."/>
            <person name="Friedman M.G."/>
            <person name="Rattei T."/>
            <person name="Myers G.S."/>
            <person name="Horn M."/>
        </authorList>
    </citation>
    <scope>NUCLEOTIDE SEQUENCE [LARGE SCALE GENOMIC DNA]</scope>
    <source>
        <strain evidence="13">ATCC VR-1471 / Z</strain>
    </source>
</reference>
<dbReference type="InterPro" id="IPR036188">
    <property type="entry name" value="FAD/NAD-bd_sf"/>
</dbReference>
<dbReference type="PANTHER" id="PTHR43706:SF47">
    <property type="entry name" value="EXTERNAL NADH-UBIQUINONE OXIDOREDUCTASE 1, MITOCHONDRIAL-RELATED"/>
    <property type="match status" value="1"/>
</dbReference>
<evidence type="ECO:0000256" key="7">
    <source>
        <dbReference type="ARBA" id="ARBA00023027"/>
    </source>
</evidence>
<keyword evidence="13" id="KW-1185">Reference proteome</keyword>
<evidence type="ECO:0000256" key="4">
    <source>
        <dbReference type="ARBA" id="ARBA00022827"/>
    </source>
</evidence>
<evidence type="ECO:0000256" key="8">
    <source>
        <dbReference type="ARBA" id="ARBA00047599"/>
    </source>
</evidence>
<keyword evidence="9" id="KW-1133">Transmembrane helix</keyword>
<evidence type="ECO:0000256" key="6">
    <source>
        <dbReference type="ARBA" id="ARBA00023002"/>
    </source>
</evidence>
<keyword evidence="9" id="KW-0812">Transmembrane</keyword>
<keyword evidence="4" id="KW-0274">FAD</keyword>
<dbReference type="SUPFAM" id="SSF51905">
    <property type="entry name" value="FAD/NAD(P)-binding domain"/>
    <property type="match status" value="1"/>
</dbReference>
<reference key="1">
    <citation type="journal article" date="2011" name="Mol. Biol. Evol.">
        <title>Unity in variety -- the pan-genome of the Chlamydiae.</title>
        <authorList>
            <person name="Collingro A."/>
            <person name="Tischler P."/>
            <person name="Weinmaier T."/>
            <person name="Penz T."/>
            <person name="Heinz E."/>
            <person name="Brunham R.C."/>
            <person name="Read T.D."/>
            <person name="Bavoil P.M."/>
            <person name="Sachse K."/>
            <person name="Kahane S."/>
            <person name="Friedman M.G."/>
            <person name="Rattei T."/>
            <person name="Myers G.S.A."/>
            <person name="Horn M."/>
        </authorList>
    </citation>
    <scope>NUCLEOTIDE SEQUENCE</scope>
    <source>
        <strain>Z</strain>
    </source>
</reference>
<keyword evidence="6 12" id="KW-0560">Oxidoreductase</keyword>
<comment type="catalytic activity">
    <reaction evidence="8">
        <text>a quinone + NADH + H(+) = a quinol + NAD(+)</text>
        <dbReference type="Rhea" id="RHEA:46160"/>
        <dbReference type="ChEBI" id="CHEBI:15378"/>
        <dbReference type="ChEBI" id="CHEBI:24646"/>
        <dbReference type="ChEBI" id="CHEBI:57540"/>
        <dbReference type="ChEBI" id="CHEBI:57945"/>
        <dbReference type="ChEBI" id="CHEBI:132124"/>
        <dbReference type="EC" id="1.6.5.9"/>
    </reaction>
</comment>
<dbReference type="Gene3D" id="3.50.50.100">
    <property type="match status" value="1"/>
</dbReference>
<dbReference type="InterPro" id="IPR023753">
    <property type="entry name" value="FAD/NAD-binding_dom"/>
</dbReference>
<keyword evidence="9" id="KW-0472">Membrane</keyword>
<proteinExistence type="inferred from homology"/>
<dbReference type="PANTHER" id="PTHR43706">
    <property type="entry name" value="NADH DEHYDROGENASE"/>
    <property type="match status" value="1"/>
</dbReference>
<keyword evidence="3" id="KW-0285">Flavoprotein</keyword>
<evidence type="ECO:0000256" key="9">
    <source>
        <dbReference type="SAM" id="Phobius"/>
    </source>
</evidence>
<dbReference type="RefSeq" id="WP_013942906.1">
    <property type="nucleotide sequence ID" value="NC_015713.1"/>
</dbReference>
<evidence type="ECO:0000259" key="10">
    <source>
        <dbReference type="Pfam" id="PF07992"/>
    </source>
</evidence>
<dbReference type="EC" id="1.6.5.9" evidence="2"/>
<dbReference type="OrthoDB" id="9781621at2"/>
<accession>F8L6U1</accession>
<dbReference type="GO" id="GO:0050136">
    <property type="term" value="F:NADH dehydrogenase (quinone) (non-electrogenic) activity"/>
    <property type="evidence" value="ECO:0007669"/>
    <property type="project" value="UniProtKB-EC"/>
</dbReference>
<organism evidence="12 13">
    <name type="scientific">Simkania negevensis (strain ATCC VR-1471 / DSM 27360 / Z)</name>
    <dbReference type="NCBI Taxonomy" id="331113"/>
    <lineage>
        <taxon>Bacteria</taxon>
        <taxon>Pseudomonadati</taxon>
        <taxon>Chlamydiota</taxon>
        <taxon>Chlamydiia</taxon>
        <taxon>Parachlamydiales</taxon>
        <taxon>Simkaniaceae</taxon>
        <taxon>Simkania</taxon>
    </lineage>
</organism>
<dbReference type="AlphaFoldDB" id="F8L6U1"/>